<evidence type="ECO:0000256" key="1">
    <source>
        <dbReference type="ARBA" id="ARBA00009320"/>
    </source>
</evidence>
<evidence type="ECO:0000313" key="2">
    <source>
        <dbReference type="EMBL" id="MDM5146930.1"/>
    </source>
</evidence>
<comment type="similarity">
    <text evidence="1">Belongs to the class-IV pyridoxal-phosphate-dependent aminotransferase family.</text>
</comment>
<dbReference type="InterPro" id="IPR050571">
    <property type="entry name" value="Class-IV_PLP-Dep_Aminotrnsfr"/>
</dbReference>
<keyword evidence="3" id="KW-1185">Reference proteome</keyword>
<dbReference type="InterPro" id="IPR036038">
    <property type="entry name" value="Aminotransferase-like"/>
</dbReference>
<dbReference type="Gene3D" id="3.30.470.10">
    <property type="match status" value="1"/>
</dbReference>
<dbReference type="EMBL" id="JANQAO010000001">
    <property type="protein sequence ID" value="MDM5146930.1"/>
    <property type="molecule type" value="Genomic_DNA"/>
</dbReference>
<dbReference type="Gene3D" id="3.20.10.10">
    <property type="entry name" value="D-amino Acid Aminotransferase, subunit A, domain 2"/>
    <property type="match status" value="1"/>
</dbReference>
<keyword evidence="2" id="KW-0808">Transferase</keyword>
<dbReference type="InterPro" id="IPR043132">
    <property type="entry name" value="BCAT-like_C"/>
</dbReference>
<dbReference type="PANTHER" id="PTHR42743">
    <property type="entry name" value="AMINO-ACID AMINOTRANSFERASE"/>
    <property type="match status" value="1"/>
</dbReference>
<reference evidence="2" key="1">
    <citation type="submission" date="2022-08" db="EMBL/GenBank/DDBJ databases">
        <authorList>
            <person name="Dzunkova M."/>
            <person name="La Clair J."/>
            <person name="Tyml T."/>
            <person name="Doud D."/>
            <person name="Schulz F."/>
            <person name="Piquer S."/>
            <person name="Porcel Sanchis D."/>
            <person name="Osborn A."/>
            <person name="Robinson D."/>
            <person name="Louie K.B."/>
            <person name="Bowen B.P."/>
            <person name="Bowers R."/>
            <person name="Lee J."/>
            <person name="Arnau Llombart V."/>
            <person name="Diaz Villanueva W."/>
            <person name="Gosliner T."/>
            <person name="Northen T."/>
            <person name="Cheng J.-F."/>
            <person name="Burkart M.D."/>
            <person name="Woyke T."/>
        </authorList>
    </citation>
    <scope>NUCLEOTIDE SEQUENCE</scope>
    <source>
        <strain evidence="2">Df01</strain>
    </source>
</reference>
<evidence type="ECO:0000313" key="3">
    <source>
        <dbReference type="Proteomes" id="UP001168167"/>
    </source>
</evidence>
<dbReference type="Proteomes" id="UP001168167">
    <property type="component" value="Unassembled WGS sequence"/>
</dbReference>
<dbReference type="Pfam" id="PF01063">
    <property type="entry name" value="Aminotran_4"/>
    <property type="match status" value="1"/>
</dbReference>
<sequence>MTLCYLNGEIEHLKDARVSVLDRGFLFGDGVYEVVPVYAGKPFYWERHMERLARSLKKTGIEAKTELLEQSVQELISRADSDYLALYIQITRGAAATRKHFFPRPAPSPTVFMMATPLAPVAAEKIQNGVCCRSEKDFRWQRGDIKSISLLGAVLVSEEATAGGYEETIFVRDGVVTEAAACNIIVVQDKNHVVTPVADERILRGITRDVVLEIARSLDIEVVERDVTRAELAVAPEVWITSSTREVLPVTELDGVAIGSGKPGAVFQKVYAALRRHIENGGF</sequence>
<keyword evidence="2" id="KW-0032">Aminotransferase</keyword>
<protein>
    <submittedName>
        <fullName evidence="2">Aminotransferase class IV</fullName>
    </submittedName>
</protein>
<dbReference type="InterPro" id="IPR001544">
    <property type="entry name" value="Aminotrans_IV"/>
</dbReference>
<dbReference type="SUPFAM" id="SSF56752">
    <property type="entry name" value="D-aminoacid aminotransferase-like PLP-dependent enzymes"/>
    <property type="match status" value="1"/>
</dbReference>
<dbReference type="InterPro" id="IPR043131">
    <property type="entry name" value="BCAT-like_N"/>
</dbReference>
<dbReference type="GO" id="GO:0008483">
    <property type="term" value="F:transaminase activity"/>
    <property type="evidence" value="ECO:0007669"/>
    <property type="project" value="UniProtKB-KW"/>
</dbReference>
<reference evidence="2" key="2">
    <citation type="journal article" date="2023" name="Microbiome">
        <title>Synthase-selected sorting approach identifies a beta-lactone synthase in a nudibranch symbiotic bacterium.</title>
        <authorList>
            <person name="Dzunkova M."/>
            <person name="La Clair J.J."/>
            <person name="Tyml T."/>
            <person name="Doud D."/>
            <person name="Schulz F."/>
            <person name="Piquer-Esteban S."/>
            <person name="Porcel Sanchis D."/>
            <person name="Osborn A."/>
            <person name="Robinson D."/>
            <person name="Louie K.B."/>
            <person name="Bowen B.P."/>
            <person name="Bowers R.M."/>
            <person name="Lee J."/>
            <person name="Arnau V."/>
            <person name="Diaz-Villanueva W."/>
            <person name="Stepanauskas R."/>
            <person name="Gosliner T."/>
            <person name="Date S.V."/>
            <person name="Northen T.R."/>
            <person name="Cheng J.F."/>
            <person name="Burkart M.D."/>
            <person name="Woyke T."/>
        </authorList>
    </citation>
    <scope>NUCLEOTIDE SEQUENCE</scope>
    <source>
        <strain evidence="2">Df01</strain>
    </source>
</reference>
<name>A0ABT7QJR7_9GAMM</name>
<comment type="caution">
    <text evidence="2">The sequence shown here is derived from an EMBL/GenBank/DDBJ whole genome shotgun (WGS) entry which is preliminary data.</text>
</comment>
<organism evidence="2 3">
    <name type="scientific">Candidatus Doriopsillibacter californiensis</name>
    <dbReference type="NCBI Taxonomy" id="2970740"/>
    <lineage>
        <taxon>Bacteria</taxon>
        <taxon>Pseudomonadati</taxon>
        <taxon>Pseudomonadota</taxon>
        <taxon>Gammaproteobacteria</taxon>
        <taxon>Candidatus Tethybacterales</taxon>
        <taxon>Candidatus Persebacteraceae</taxon>
        <taxon>Candidatus Doriopsillibacter</taxon>
    </lineage>
</organism>
<dbReference type="PANTHER" id="PTHR42743:SF10">
    <property type="entry name" value="D-ALANINE AMINOTRANSFERASE"/>
    <property type="match status" value="1"/>
</dbReference>
<accession>A0ABT7QJR7</accession>
<proteinExistence type="inferred from homology"/>
<gene>
    <name evidence="2" type="ORF">NQX30_00815</name>
</gene>